<dbReference type="EMBL" id="JAUCMV010000005">
    <property type="protein sequence ID" value="KAK0395419.1"/>
    <property type="molecule type" value="Genomic_DNA"/>
</dbReference>
<gene>
    <name evidence="2" type="ORF">QR680_001272</name>
</gene>
<sequence>MVVRENQSSDCNCQARTEPNCDMEPLKSILSAMKQIPQNNADADYGRILYTICILGMFAFIILLLMVRSIRRSRSTVEMEALLDAMRFREELDNRQRERKKLQKAKNKVTAWLTRSGEKMWRSSPQIIVSQPNCSQRSSVSFVPRIVVTENLEDQTYLTRRGSDRSHAPSLSLIYDFSSATPEPSYSASLEIVDDRFSPSLSSH</sequence>
<evidence type="ECO:0000256" key="1">
    <source>
        <dbReference type="SAM" id="Phobius"/>
    </source>
</evidence>
<dbReference type="Proteomes" id="UP001175271">
    <property type="component" value="Unassembled WGS sequence"/>
</dbReference>
<keyword evidence="1" id="KW-1133">Transmembrane helix</keyword>
<protein>
    <submittedName>
        <fullName evidence="2">Uncharacterized protein</fullName>
    </submittedName>
</protein>
<keyword evidence="1" id="KW-0472">Membrane</keyword>
<comment type="caution">
    <text evidence="2">The sequence shown here is derived from an EMBL/GenBank/DDBJ whole genome shotgun (WGS) entry which is preliminary data.</text>
</comment>
<organism evidence="2 3">
    <name type="scientific">Steinernema hermaphroditum</name>
    <dbReference type="NCBI Taxonomy" id="289476"/>
    <lineage>
        <taxon>Eukaryota</taxon>
        <taxon>Metazoa</taxon>
        <taxon>Ecdysozoa</taxon>
        <taxon>Nematoda</taxon>
        <taxon>Chromadorea</taxon>
        <taxon>Rhabditida</taxon>
        <taxon>Tylenchina</taxon>
        <taxon>Panagrolaimomorpha</taxon>
        <taxon>Strongyloidoidea</taxon>
        <taxon>Steinernematidae</taxon>
        <taxon>Steinernema</taxon>
    </lineage>
</organism>
<reference evidence="2" key="1">
    <citation type="submission" date="2023-06" db="EMBL/GenBank/DDBJ databases">
        <title>Genomic analysis of the entomopathogenic nematode Steinernema hermaphroditum.</title>
        <authorList>
            <person name="Schwarz E.M."/>
            <person name="Heppert J.K."/>
            <person name="Baniya A."/>
            <person name="Schwartz H.T."/>
            <person name="Tan C.-H."/>
            <person name="Antoshechkin I."/>
            <person name="Sternberg P.W."/>
            <person name="Goodrich-Blair H."/>
            <person name="Dillman A.R."/>
        </authorList>
    </citation>
    <scope>NUCLEOTIDE SEQUENCE</scope>
    <source>
        <strain evidence="2">PS9179</strain>
        <tissue evidence="2">Whole animal</tissue>
    </source>
</reference>
<evidence type="ECO:0000313" key="3">
    <source>
        <dbReference type="Proteomes" id="UP001175271"/>
    </source>
</evidence>
<accession>A0AA39LFQ8</accession>
<feature type="transmembrane region" description="Helical" evidence="1">
    <location>
        <begin position="48"/>
        <end position="67"/>
    </location>
</feature>
<keyword evidence="3" id="KW-1185">Reference proteome</keyword>
<evidence type="ECO:0000313" key="2">
    <source>
        <dbReference type="EMBL" id="KAK0395419.1"/>
    </source>
</evidence>
<proteinExistence type="predicted"/>
<keyword evidence="1" id="KW-0812">Transmembrane</keyword>
<name>A0AA39LFQ8_9BILA</name>
<dbReference type="AlphaFoldDB" id="A0AA39LFQ8"/>